<evidence type="ECO:0000313" key="1">
    <source>
        <dbReference type="EMBL" id="RIB21899.1"/>
    </source>
</evidence>
<dbReference type="Proteomes" id="UP000266673">
    <property type="component" value="Unassembled WGS sequence"/>
</dbReference>
<accession>A0A397VLK0</accession>
<dbReference type="EMBL" id="QKWP01000336">
    <property type="protein sequence ID" value="RIB21899.1"/>
    <property type="molecule type" value="Genomic_DNA"/>
</dbReference>
<keyword evidence="2" id="KW-1185">Reference proteome</keyword>
<name>A0A397VLK0_9GLOM</name>
<dbReference type="OrthoDB" id="2375956at2759"/>
<organism evidence="1 2">
    <name type="scientific">Gigaspora rosea</name>
    <dbReference type="NCBI Taxonomy" id="44941"/>
    <lineage>
        <taxon>Eukaryota</taxon>
        <taxon>Fungi</taxon>
        <taxon>Fungi incertae sedis</taxon>
        <taxon>Mucoromycota</taxon>
        <taxon>Glomeromycotina</taxon>
        <taxon>Glomeromycetes</taxon>
        <taxon>Diversisporales</taxon>
        <taxon>Gigasporaceae</taxon>
        <taxon>Gigaspora</taxon>
    </lineage>
</organism>
<reference evidence="1 2" key="1">
    <citation type="submission" date="2018-06" db="EMBL/GenBank/DDBJ databases">
        <title>Comparative genomics reveals the genomic features of Rhizophagus irregularis, R. cerebriforme, R. diaphanum and Gigaspora rosea, and their symbiotic lifestyle signature.</title>
        <authorList>
            <person name="Morin E."/>
            <person name="San Clemente H."/>
            <person name="Chen E.C.H."/>
            <person name="De La Providencia I."/>
            <person name="Hainaut M."/>
            <person name="Kuo A."/>
            <person name="Kohler A."/>
            <person name="Murat C."/>
            <person name="Tang N."/>
            <person name="Roy S."/>
            <person name="Loubradou J."/>
            <person name="Henrissat B."/>
            <person name="Grigoriev I.V."/>
            <person name="Corradi N."/>
            <person name="Roux C."/>
            <person name="Martin F.M."/>
        </authorList>
    </citation>
    <scope>NUCLEOTIDE SEQUENCE [LARGE SCALE GENOMIC DNA]</scope>
    <source>
        <strain evidence="1 2">DAOM 194757</strain>
    </source>
</reference>
<sequence length="78" mass="9165">MPPKDGNTNVVPLNQFLSWHRIILFILRKIEANHTFKIYGVEHYGIMNNRPNTLAPKQENSEVEDIIDLYREISNDKD</sequence>
<dbReference type="STRING" id="44941.A0A397VLK0"/>
<gene>
    <name evidence="1" type="ORF">C2G38_2175400</name>
</gene>
<proteinExistence type="predicted"/>
<dbReference type="AlphaFoldDB" id="A0A397VLK0"/>
<evidence type="ECO:0000313" key="2">
    <source>
        <dbReference type="Proteomes" id="UP000266673"/>
    </source>
</evidence>
<protein>
    <submittedName>
        <fullName evidence="1">Uncharacterized protein</fullName>
    </submittedName>
</protein>
<comment type="caution">
    <text evidence="1">The sequence shown here is derived from an EMBL/GenBank/DDBJ whole genome shotgun (WGS) entry which is preliminary data.</text>
</comment>